<reference evidence="7" key="1">
    <citation type="journal article" date="2014" name="Int. J. Syst. Evol. Microbiol.">
        <title>Complete genome sequence of Corynebacterium casei LMG S-19264T (=DSM 44701T), isolated from a smear-ripened cheese.</title>
        <authorList>
            <consortium name="US DOE Joint Genome Institute (JGI-PGF)"/>
            <person name="Walter F."/>
            <person name="Albersmeier A."/>
            <person name="Kalinowski J."/>
            <person name="Ruckert C."/>
        </authorList>
    </citation>
    <scope>NUCLEOTIDE SEQUENCE</scope>
    <source>
        <strain evidence="7">CGMCC 1.15085</strain>
    </source>
</reference>
<evidence type="ECO:0000313" key="8">
    <source>
        <dbReference type="Proteomes" id="UP000636793"/>
    </source>
</evidence>
<dbReference type="EMBL" id="BMHI01000002">
    <property type="protein sequence ID" value="GGB26071.1"/>
    <property type="molecule type" value="Genomic_DNA"/>
</dbReference>
<organism evidence="7 8">
    <name type="scientific">Flexivirga endophytica</name>
    <dbReference type="NCBI Taxonomy" id="1849103"/>
    <lineage>
        <taxon>Bacteria</taxon>
        <taxon>Bacillati</taxon>
        <taxon>Actinomycetota</taxon>
        <taxon>Actinomycetes</taxon>
        <taxon>Micrococcales</taxon>
        <taxon>Dermacoccaceae</taxon>
        <taxon>Flexivirga</taxon>
    </lineage>
</organism>
<comment type="cofactor">
    <cofactor evidence="1">
        <name>pyridoxal 5'-phosphate</name>
        <dbReference type="ChEBI" id="CHEBI:597326"/>
    </cofactor>
</comment>
<dbReference type="PANTHER" id="PTHR43780">
    <property type="entry name" value="1-AMINOCYCLOPROPANE-1-CARBOXYLATE DEAMINASE-RELATED"/>
    <property type="match status" value="1"/>
</dbReference>
<keyword evidence="3 5" id="KW-0663">Pyridoxal phosphate</keyword>
<dbReference type="InterPro" id="IPR036052">
    <property type="entry name" value="TrpB-like_PALP_sf"/>
</dbReference>
<dbReference type="InterPro" id="IPR005966">
    <property type="entry name" value="D-Cys_desShydrase"/>
</dbReference>
<dbReference type="Proteomes" id="UP000636793">
    <property type="component" value="Unassembled WGS sequence"/>
</dbReference>
<evidence type="ECO:0000313" key="7">
    <source>
        <dbReference type="EMBL" id="GGB26071.1"/>
    </source>
</evidence>
<accession>A0A916T1G3</accession>
<dbReference type="SUPFAM" id="SSF53686">
    <property type="entry name" value="Tryptophan synthase beta subunit-like PLP-dependent enzymes"/>
    <property type="match status" value="1"/>
</dbReference>
<evidence type="ECO:0000256" key="2">
    <source>
        <dbReference type="ARBA" id="ARBA00008639"/>
    </source>
</evidence>
<dbReference type="PIRSF" id="PIRSF006278">
    <property type="entry name" value="ACCD_DCysDesulf"/>
    <property type="match status" value="1"/>
</dbReference>
<dbReference type="RefSeq" id="WP_188836360.1">
    <property type="nucleotide sequence ID" value="NZ_BMHI01000002.1"/>
</dbReference>
<dbReference type="NCBIfam" id="NF003031">
    <property type="entry name" value="PRK03910.1-4"/>
    <property type="match status" value="1"/>
</dbReference>
<dbReference type="InterPro" id="IPR027278">
    <property type="entry name" value="ACCD_DCysDesulf"/>
</dbReference>
<dbReference type="GO" id="GO:1901605">
    <property type="term" value="P:alpha-amino acid metabolic process"/>
    <property type="evidence" value="ECO:0007669"/>
    <property type="project" value="UniProtKB-ARBA"/>
</dbReference>
<proteinExistence type="inferred from homology"/>
<comment type="similarity">
    <text evidence="2">Belongs to the ACC deaminase/D-cysteine desulfhydrase family.</text>
</comment>
<evidence type="ECO:0000256" key="3">
    <source>
        <dbReference type="ARBA" id="ARBA00022898"/>
    </source>
</evidence>
<dbReference type="PANTHER" id="PTHR43780:SF2">
    <property type="entry name" value="1-AMINOCYCLOPROPANE-1-CARBOXYLATE DEAMINASE-RELATED"/>
    <property type="match status" value="1"/>
</dbReference>
<comment type="caution">
    <text evidence="7">The sequence shown here is derived from an EMBL/GenBank/DDBJ whole genome shotgun (WGS) entry which is preliminary data.</text>
</comment>
<keyword evidence="8" id="KW-1185">Reference proteome</keyword>
<feature type="active site" description="Nucleophile" evidence="4">
    <location>
        <position position="82"/>
    </location>
</feature>
<feature type="domain" description="Tryptophan synthase beta chain-like PALP" evidence="6">
    <location>
        <begin position="11"/>
        <end position="320"/>
    </location>
</feature>
<gene>
    <name evidence="7" type="ORF">GCM10011492_15310</name>
</gene>
<dbReference type="InterPro" id="IPR001926">
    <property type="entry name" value="TrpB-like_PALP"/>
</dbReference>
<reference evidence="7" key="2">
    <citation type="submission" date="2020-09" db="EMBL/GenBank/DDBJ databases">
        <authorList>
            <person name="Sun Q."/>
            <person name="Zhou Y."/>
        </authorList>
    </citation>
    <scope>NUCLEOTIDE SEQUENCE</scope>
    <source>
        <strain evidence="7">CGMCC 1.15085</strain>
    </source>
</reference>
<protein>
    <submittedName>
        <fullName evidence="7">1-aminocyclopropane-1-carboxylate deaminase</fullName>
    </submittedName>
</protein>
<evidence type="ECO:0000256" key="1">
    <source>
        <dbReference type="ARBA" id="ARBA00001933"/>
    </source>
</evidence>
<dbReference type="AlphaFoldDB" id="A0A916T1G3"/>
<dbReference type="Pfam" id="PF00291">
    <property type="entry name" value="PALP"/>
    <property type="match status" value="1"/>
</dbReference>
<dbReference type="NCBIfam" id="TIGR01275">
    <property type="entry name" value="ACC_deam_rel"/>
    <property type="match status" value="1"/>
</dbReference>
<evidence type="ECO:0000256" key="4">
    <source>
        <dbReference type="PIRSR" id="PIRSR006278-1"/>
    </source>
</evidence>
<dbReference type="GO" id="GO:0019148">
    <property type="term" value="F:D-cysteine desulfhydrase activity"/>
    <property type="evidence" value="ECO:0007669"/>
    <property type="project" value="TreeGrafter"/>
</dbReference>
<dbReference type="Gene3D" id="3.40.50.1100">
    <property type="match status" value="2"/>
</dbReference>
<name>A0A916T1G3_9MICO</name>
<feature type="modified residue" description="N6-(pyridoxal phosphate)lysine" evidence="5">
    <location>
        <position position="55"/>
    </location>
</feature>
<evidence type="ECO:0000259" key="6">
    <source>
        <dbReference type="Pfam" id="PF00291"/>
    </source>
</evidence>
<evidence type="ECO:0000256" key="5">
    <source>
        <dbReference type="PIRSR" id="PIRSR006278-2"/>
    </source>
</evidence>
<sequence length="335" mass="35602">MVQLARFPRHSLGHFPTPLERMERVEEHLRKRFPQVPNLWIKRDDCTGLATGGNKTRKLEFLVGDALERGADTLITPGAVQSNHTRQTAAAAAAVGMDCKLVLERRQVRDEDYEQSGNVLLEKILGAQIIDRLPAGADLAGAMDEIADAVERDGGNPYVIPGGGSNPVGALGYVACAEELESADIAVDWVVHTTGSCGTQAGLVAGFAAFHSRAKVLGISNRRDETAQLDAVKSLTVQTAAHLGTSDTIDDGDIRVDDRWVGGGYGVPTDEMLSAIHLLARLEGIVLDPVYTGKGFAGLLGNIAAGTFAEDENVVFLHTGGVAGLFGYRSVFDGD</sequence>